<dbReference type="Proteomes" id="UP000194161">
    <property type="component" value="Chromosome"/>
</dbReference>
<evidence type="ECO:0000313" key="2">
    <source>
        <dbReference type="EMBL" id="ARP92925.1"/>
    </source>
</evidence>
<dbReference type="KEGG" id="bgm:CAL15_00135"/>
<dbReference type="AlphaFoldDB" id="A0A1W6Z6T6"/>
<dbReference type="SUPFAM" id="SSF52096">
    <property type="entry name" value="ClpP/crotonase"/>
    <property type="match status" value="1"/>
</dbReference>
<organism evidence="2 3">
    <name type="scientific">Bordetella genomosp. 13</name>
    <dbReference type="NCBI Taxonomy" id="463040"/>
    <lineage>
        <taxon>Bacteria</taxon>
        <taxon>Pseudomonadati</taxon>
        <taxon>Pseudomonadota</taxon>
        <taxon>Betaproteobacteria</taxon>
        <taxon>Burkholderiales</taxon>
        <taxon>Alcaligenaceae</taxon>
        <taxon>Bordetella</taxon>
    </lineage>
</organism>
<dbReference type="EMBL" id="CP021111">
    <property type="protein sequence ID" value="ARP92925.1"/>
    <property type="molecule type" value="Genomic_DNA"/>
</dbReference>
<accession>A0A1W6Z6T6</accession>
<dbReference type="PANTHER" id="PTHR43459:SF1">
    <property type="entry name" value="EG:BACN32G11.4 PROTEIN"/>
    <property type="match status" value="1"/>
</dbReference>
<dbReference type="Gene3D" id="3.90.226.10">
    <property type="entry name" value="2-enoyl-CoA Hydratase, Chain A, domain 1"/>
    <property type="match status" value="1"/>
</dbReference>
<dbReference type="GO" id="GO:0003824">
    <property type="term" value="F:catalytic activity"/>
    <property type="evidence" value="ECO:0007669"/>
    <property type="project" value="UniProtKB-ARBA"/>
</dbReference>
<dbReference type="Gene3D" id="1.10.12.10">
    <property type="entry name" value="Lyase 2-enoyl-coa Hydratase, Chain A, domain 2"/>
    <property type="match status" value="1"/>
</dbReference>
<comment type="similarity">
    <text evidence="1">Belongs to the enoyl-CoA hydratase/isomerase family.</text>
</comment>
<proteinExistence type="inferred from homology"/>
<evidence type="ECO:0000313" key="3">
    <source>
        <dbReference type="Proteomes" id="UP000194161"/>
    </source>
</evidence>
<reference evidence="2 3" key="1">
    <citation type="submission" date="2017-05" db="EMBL/GenBank/DDBJ databases">
        <title>Complete and WGS of Bordetella genogroups.</title>
        <authorList>
            <person name="Spilker T."/>
            <person name="LiPuma J."/>
        </authorList>
    </citation>
    <scope>NUCLEOTIDE SEQUENCE [LARGE SCALE GENOMIC DNA]</scope>
    <source>
        <strain evidence="2 3">AU7206</strain>
    </source>
</reference>
<keyword evidence="3" id="KW-1185">Reference proteome</keyword>
<dbReference type="STRING" id="463040.CAL15_00135"/>
<dbReference type="InterPro" id="IPR029045">
    <property type="entry name" value="ClpP/crotonase-like_dom_sf"/>
</dbReference>
<dbReference type="PANTHER" id="PTHR43459">
    <property type="entry name" value="ENOYL-COA HYDRATASE"/>
    <property type="match status" value="1"/>
</dbReference>
<name>A0A1W6Z6T6_9BORD</name>
<dbReference type="CDD" id="cd06558">
    <property type="entry name" value="crotonase-like"/>
    <property type="match status" value="1"/>
</dbReference>
<evidence type="ECO:0000256" key="1">
    <source>
        <dbReference type="ARBA" id="ARBA00005254"/>
    </source>
</evidence>
<protein>
    <submittedName>
        <fullName evidence="2">Enoyl-CoA hydratase</fullName>
    </submittedName>
</protein>
<dbReference type="RefSeq" id="WP_086076762.1">
    <property type="nucleotide sequence ID" value="NZ_CP021111.1"/>
</dbReference>
<dbReference type="Pfam" id="PF00378">
    <property type="entry name" value="ECH_1"/>
    <property type="match status" value="1"/>
</dbReference>
<dbReference type="NCBIfam" id="NF006699">
    <property type="entry name" value="PRK09245.1"/>
    <property type="match status" value="1"/>
</dbReference>
<dbReference type="OrthoDB" id="8524220at2"/>
<dbReference type="InterPro" id="IPR001753">
    <property type="entry name" value="Enoyl-CoA_hydra/iso"/>
</dbReference>
<sequence length="267" mass="28855">MSDFLICERNDNGVVTLTMNRPEQRNALSEEHEMLEFVAMCDALERDDDVRAVVLTGAGPAFSAGGNVKHMRDKKSFSAGSPMQVCEAYRRGIQRIPMALYHLNVPTIAAVNGPAIGAGLDLACMCDIRVASREAVFAASFIKLGIVPADGGAWLLSRLVGVPKAMELMLTGDRIGAEEALAIGLVSRLAPPQDTLAQAQELAASIARQPPLTLRLTKRLLRESQFSSLQSSLELAASYQALAHHTRDHDEAVAAFLEKRSPVFHGH</sequence>
<gene>
    <name evidence="2" type="ORF">CAL15_00135</name>
</gene>
<dbReference type="InterPro" id="IPR014748">
    <property type="entry name" value="Enoyl-CoA_hydra_C"/>
</dbReference>